<evidence type="ECO:0000313" key="1">
    <source>
        <dbReference type="EMBL" id="MCT8987182.1"/>
    </source>
</evidence>
<comment type="caution">
    <text evidence="1">The sequence shown here is derived from an EMBL/GenBank/DDBJ whole genome shotgun (WGS) entry which is preliminary data.</text>
</comment>
<evidence type="ECO:0000313" key="2">
    <source>
        <dbReference type="Proteomes" id="UP001431192"/>
    </source>
</evidence>
<organism evidence="1 2">
    <name type="scientific">Shewanella phaeophyticola</name>
    <dbReference type="NCBI Taxonomy" id="2978345"/>
    <lineage>
        <taxon>Bacteria</taxon>
        <taxon>Pseudomonadati</taxon>
        <taxon>Pseudomonadota</taxon>
        <taxon>Gammaproteobacteria</taxon>
        <taxon>Alteromonadales</taxon>
        <taxon>Shewanellaceae</taxon>
        <taxon>Shewanella</taxon>
    </lineage>
</organism>
<dbReference type="EMBL" id="JAODOQ010000001">
    <property type="protein sequence ID" value="MCT8987182.1"/>
    <property type="molecule type" value="Genomic_DNA"/>
</dbReference>
<sequence>MSTSSYASSVLIIVSGMLLSGCFSSGQTDYNQQAKRVQFE</sequence>
<gene>
    <name evidence="1" type="ORF">N4T56_12765</name>
</gene>
<reference evidence="1" key="1">
    <citation type="submission" date="2022-09" db="EMBL/GenBank/DDBJ databases">
        <title>Shewanella sp. KJ10-1 sp.nov, isolated from marine algae.</title>
        <authorList>
            <person name="Butt M."/>
            <person name="Lee J.K."/>
            <person name="Kim J.M."/>
            <person name="Choi D.G."/>
        </authorList>
    </citation>
    <scope>NUCLEOTIDE SEQUENCE</scope>
    <source>
        <strain evidence="1">KJ10-1</strain>
    </source>
</reference>
<dbReference type="RefSeq" id="WP_261733498.1">
    <property type="nucleotide sequence ID" value="NZ_JAODOQ010000001.1"/>
</dbReference>
<proteinExistence type="predicted"/>
<name>A0ABT2P3G0_9GAMM</name>
<accession>A0ABT2P3G0</accession>
<evidence type="ECO:0008006" key="3">
    <source>
        <dbReference type="Google" id="ProtNLM"/>
    </source>
</evidence>
<keyword evidence="2" id="KW-1185">Reference proteome</keyword>
<protein>
    <recommendedName>
        <fullName evidence="3">Lipoprotein</fullName>
    </recommendedName>
</protein>
<dbReference type="Proteomes" id="UP001431192">
    <property type="component" value="Unassembled WGS sequence"/>
</dbReference>